<keyword evidence="1" id="KW-0472">Membrane</keyword>
<dbReference type="GO" id="GO:0008381">
    <property type="term" value="F:mechanosensitive monoatomic ion channel activity"/>
    <property type="evidence" value="ECO:0007669"/>
    <property type="project" value="InterPro"/>
</dbReference>
<protein>
    <recommendedName>
        <fullName evidence="4">Small-conductance mechanosensitive ion channel</fullName>
    </recommendedName>
</protein>
<name>A0A1G1VA74_9BACT</name>
<dbReference type="Proteomes" id="UP000178319">
    <property type="component" value="Unassembled WGS sequence"/>
</dbReference>
<sequence>MTLFQAWQTALLASWVQVSTTLLSFIPNFIGAVVVFLIGLLIAMWGKKLVEELLRAIRLEEGASRSGFTAWLRKADIKLSATELVGEVVRWVLLLVFFVAAVDILGLKVVSGVLGQVLAYIPNVMAAALVLGAGFLIANFVDSLVRGAFATIDHDAARTVGRLARWVVLIVAFFAAVGQLQIAPRLVDTFFQGLTWTLVLAVGLSVGLGAKDLVSKVLEDWYKRLHR</sequence>
<reference evidence="2 3" key="1">
    <citation type="journal article" date="2016" name="Nat. Commun.">
        <title>Thousands of microbial genomes shed light on interconnected biogeochemical processes in an aquifer system.</title>
        <authorList>
            <person name="Anantharaman K."/>
            <person name="Brown C.T."/>
            <person name="Hug L.A."/>
            <person name="Sharon I."/>
            <person name="Castelle C.J."/>
            <person name="Probst A.J."/>
            <person name="Thomas B.C."/>
            <person name="Singh A."/>
            <person name="Wilkins M.J."/>
            <person name="Karaoz U."/>
            <person name="Brodie E.L."/>
            <person name="Williams K.H."/>
            <person name="Hubbard S.S."/>
            <person name="Banfield J.F."/>
        </authorList>
    </citation>
    <scope>NUCLEOTIDE SEQUENCE [LARGE SCALE GENOMIC DNA]</scope>
</reference>
<dbReference type="Gene3D" id="1.10.287.1260">
    <property type="match status" value="2"/>
</dbReference>
<dbReference type="Pfam" id="PF05552">
    <property type="entry name" value="MS_channel_1st_1"/>
    <property type="match status" value="2"/>
</dbReference>
<feature type="transmembrane region" description="Helical" evidence="1">
    <location>
        <begin position="194"/>
        <end position="214"/>
    </location>
</feature>
<gene>
    <name evidence="2" type="ORF">A3D26_01850</name>
</gene>
<dbReference type="InterPro" id="IPR008910">
    <property type="entry name" value="MSC_TM_helix"/>
</dbReference>
<feature type="transmembrane region" description="Helical" evidence="1">
    <location>
        <begin position="119"/>
        <end position="142"/>
    </location>
</feature>
<evidence type="ECO:0000313" key="3">
    <source>
        <dbReference type="Proteomes" id="UP000178319"/>
    </source>
</evidence>
<keyword evidence="1" id="KW-0812">Transmembrane</keyword>
<feature type="transmembrane region" description="Helical" evidence="1">
    <location>
        <begin position="163"/>
        <end position="182"/>
    </location>
</feature>
<dbReference type="InterPro" id="IPR045275">
    <property type="entry name" value="MscS_archaea/bacteria_type"/>
</dbReference>
<dbReference type="PANTHER" id="PTHR30221">
    <property type="entry name" value="SMALL-CONDUCTANCE MECHANOSENSITIVE CHANNEL"/>
    <property type="match status" value="1"/>
</dbReference>
<evidence type="ECO:0000256" key="1">
    <source>
        <dbReference type="SAM" id="Phobius"/>
    </source>
</evidence>
<keyword evidence="1" id="KW-1133">Transmembrane helix</keyword>
<dbReference type="EMBL" id="MHBZ01000001">
    <property type="protein sequence ID" value="OGY12350.1"/>
    <property type="molecule type" value="Genomic_DNA"/>
</dbReference>
<dbReference type="PANTHER" id="PTHR30221:SF1">
    <property type="entry name" value="SMALL-CONDUCTANCE MECHANOSENSITIVE CHANNEL"/>
    <property type="match status" value="1"/>
</dbReference>
<proteinExistence type="predicted"/>
<evidence type="ECO:0008006" key="4">
    <source>
        <dbReference type="Google" id="ProtNLM"/>
    </source>
</evidence>
<organism evidence="2 3">
    <name type="scientific">Candidatus Blackburnbacteria bacterium RIFCSPHIGHO2_02_FULL_44_20</name>
    <dbReference type="NCBI Taxonomy" id="1797516"/>
    <lineage>
        <taxon>Bacteria</taxon>
        <taxon>Candidatus Blackburniibacteriota</taxon>
    </lineage>
</organism>
<feature type="transmembrane region" description="Helical" evidence="1">
    <location>
        <begin position="28"/>
        <end position="46"/>
    </location>
</feature>
<dbReference type="STRING" id="1797516.A3D26_01850"/>
<dbReference type="AlphaFoldDB" id="A0A1G1VA74"/>
<comment type="caution">
    <text evidence="2">The sequence shown here is derived from an EMBL/GenBank/DDBJ whole genome shotgun (WGS) entry which is preliminary data.</text>
</comment>
<accession>A0A1G1VA74</accession>
<feature type="transmembrane region" description="Helical" evidence="1">
    <location>
        <begin position="88"/>
        <end position="107"/>
    </location>
</feature>
<evidence type="ECO:0000313" key="2">
    <source>
        <dbReference type="EMBL" id="OGY12350.1"/>
    </source>
</evidence>